<feature type="domain" description="TonB-dependent receptor-like beta-barrel" evidence="10">
    <location>
        <begin position="499"/>
        <end position="1054"/>
    </location>
</feature>
<evidence type="ECO:0000256" key="9">
    <source>
        <dbReference type="RuleBase" id="RU003357"/>
    </source>
</evidence>
<dbReference type="SUPFAM" id="SSF49464">
    <property type="entry name" value="Carboxypeptidase regulatory domain-like"/>
    <property type="match status" value="1"/>
</dbReference>
<dbReference type="InterPro" id="IPR023996">
    <property type="entry name" value="TonB-dep_OMP_SusC/RagA"/>
</dbReference>
<dbReference type="InterPro" id="IPR036942">
    <property type="entry name" value="Beta-barrel_TonB_sf"/>
</dbReference>
<dbReference type="InterPro" id="IPR023997">
    <property type="entry name" value="TonB-dep_OMP_SusC/RagA_CS"/>
</dbReference>
<dbReference type="Pfam" id="PF00593">
    <property type="entry name" value="TonB_dep_Rec_b-barrel"/>
    <property type="match status" value="1"/>
</dbReference>
<dbReference type="InterPro" id="IPR000531">
    <property type="entry name" value="Beta-barrel_TonB"/>
</dbReference>
<evidence type="ECO:0000256" key="2">
    <source>
        <dbReference type="ARBA" id="ARBA00022448"/>
    </source>
</evidence>
<dbReference type="InterPro" id="IPR012910">
    <property type="entry name" value="Plug_dom"/>
</dbReference>
<evidence type="ECO:0000259" key="11">
    <source>
        <dbReference type="Pfam" id="PF07715"/>
    </source>
</evidence>
<comment type="subcellular location">
    <subcellularLocation>
        <location evidence="1 8">Cell outer membrane</location>
        <topology evidence="1 8">Multi-pass membrane protein</topology>
    </subcellularLocation>
</comment>
<dbReference type="InterPro" id="IPR008969">
    <property type="entry name" value="CarboxyPept-like_regulatory"/>
</dbReference>
<evidence type="ECO:0000256" key="6">
    <source>
        <dbReference type="ARBA" id="ARBA00023136"/>
    </source>
</evidence>
<keyword evidence="13" id="KW-1185">Reference proteome</keyword>
<evidence type="ECO:0000256" key="8">
    <source>
        <dbReference type="PROSITE-ProRule" id="PRU01360"/>
    </source>
</evidence>
<dbReference type="PROSITE" id="PS52016">
    <property type="entry name" value="TONB_DEPENDENT_REC_3"/>
    <property type="match status" value="1"/>
</dbReference>
<dbReference type="InterPro" id="IPR039426">
    <property type="entry name" value="TonB-dep_rcpt-like"/>
</dbReference>
<name>A0A1I0RDI4_9BACT</name>
<keyword evidence="5 9" id="KW-0798">TonB box</keyword>
<keyword evidence="4 8" id="KW-0812">Transmembrane</keyword>
<evidence type="ECO:0000256" key="1">
    <source>
        <dbReference type="ARBA" id="ARBA00004571"/>
    </source>
</evidence>
<dbReference type="Gene3D" id="2.40.170.20">
    <property type="entry name" value="TonB-dependent receptor, beta-barrel domain"/>
    <property type="match status" value="1"/>
</dbReference>
<gene>
    <name evidence="12" type="ORF">SAMN04488122_2673</name>
</gene>
<dbReference type="Pfam" id="PF07715">
    <property type="entry name" value="Plug"/>
    <property type="match status" value="1"/>
</dbReference>
<protein>
    <submittedName>
        <fullName evidence="12">TonB-linked outer membrane protein, SusC/RagA family</fullName>
    </submittedName>
</protein>
<dbReference type="GO" id="GO:0009279">
    <property type="term" value="C:cell outer membrane"/>
    <property type="evidence" value="ECO:0007669"/>
    <property type="project" value="UniProtKB-SubCell"/>
</dbReference>
<evidence type="ECO:0000259" key="10">
    <source>
        <dbReference type="Pfam" id="PF00593"/>
    </source>
</evidence>
<dbReference type="NCBIfam" id="TIGR04056">
    <property type="entry name" value="OMP_RagA_SusC"/>
    <property type="match status" value="1"/>
</dbReference>
<evidence type="ECO:0000256" key="5">
    <source>
        <dbReference type="ARBA" id="ARBA00023077"/>
    </source>
</evidence>
<keyword evidence="3 8" id="KW-1134">Transmembrane beta strand</keyword>
<keyword evidence="6 8" id="KW-0472">Membrane</keyword>
<evidence type="ECO:0000256" key="4">
    <source>
        <dbReference type="ARBA" id="ARBA00022692"/>
    </source>
</evidence>
<comment type="similarity">
    <text evidence="8 9">Belongs to the TonB-dependent receptor family.</text>
</comment>
<evidence type="ECO:0000313" key="12">
    <source>
        <dbReference type="EMBL" id="SEW38897.1"/>
    </source>
</evidence>
<keyword evidence="7 8" id="KW-0998">Cell outer membrane</keyword>
<proteinExistence type="inferred from homology"/>
<dbReference type="STRING" id="29529.SAMN04488122_2673"/>
<evidence type="ECO:0000313" key="13">
    <source>
        <dbReference type="Proteomes" id="UP000199310"/>
    </source>
</evidence>
<sequence length="1092" mass="119692">MQLTYHGKVLSMPGLSPTKIALTMRLTIVLMIVATLKVSAGAFAQTVSVSVKNAPMEDVFSSVKKQTGYLFFYDRDLLHTLKPVTIKAENTALTDFLTQVFNGQPATYIIKDKTIFIMKKALPPAGNNPLLNMEATQQPVTGVVKDAAGNPLPGVTVKVKGTNTGTITDANGRFSIAAGPGDDLVVTYVGFEAQTFHIGNFGPFQLYLKEKPSSLDETVVIGYGTTSKRNNTGSVSSIKSGDIASQPVLDAIGAMQGRVSGVFINSSSGLPGSNFKVTVRGQSSILNPSDPLYVIDGVPFYSDPINQFTSANGSQSPLATINPADIERIDVLKDADATSIYGSRGGNGVILITTKKGKAGKTQTNFNVYTGIGKVVNTVKMLNTPEYIAMRKEAYAHDNVAYNPDNAPDLTVWDQQQTMDWQKYLMGSNAHITEAQGSVSGGNEQTQFLFSGTYHKETTVMPGSLGFQRGAGHLNVNHSSTDGKFNITASASYSASVDNSLATDLATFYNLPPNYPLYDSTGKYYWFSMAQNPAAYLIRKSEVRTNNLVTNSTMRYTLLPGLNLKANLGYTRTDMKQMRITPNASFNPMDATGSQSYFGNSSFGSYIVEPQVDYNRRISKGDLQLLAGASWQQSITQGQSVIADGFSSDALLEDQQAASVITPRPSQYAFYRYTSVFGRVNYNWEGKYIVNASFRRDGSTRFGPGNRFGNFGAVGAAWIFSKEEFMKELSFLSFGKLRASIGNSGNDKVGDYRYLDSWASTNFPYNGVPGLSPSRLPNSLYRWEENRKKEVGLELGFLNDRILFNTNYYYNISDNQLVDFQLSPQVGFPSITANLPASVENKGWEFELNTVNVRQAHFKWNSSLNLTISRNKLKSFPDIEASAYKDIYVVGQPLSIVKGYQFLGVDPQTGRPTFFSNSGSPTPAEFDDYVILGNSDPRFYGGLQNSFTWKEISLDFLFQFVKQEGPNINYGYNSPAIGTMANQDISALDRWKNKGDNTSVPGASTASGAADFRNYSLSTANWGDASYIRLKNISLRYDLSKYTKKWKVNNLSVYGLAQNLITITNYSGLDPETQGKIMPPLKSYVVGLTLGL</sequence>
<dbReference type="Gene3D" id="2.60.40.1120">
    <property type="entry name" value="Carboxypeptidase-like, regulatory domain"/>
    <property type="match status" value="1"/>
</dbReference>
<dbReference type="OrthoDB" id="9768177at2"/>
<dbReference type="Proteomes" id="UP000199310">
    <property type="component" value="Unassembled WGS sequence"/>
</dbReference>
<dbReference type="SUPFAM" id="SSF56935">
    <property type="entry name" value="Porins"/>
    <property type="match status" value="1"/>
</dbReference>
<accession>A0A1I0RDI4</accession>
<dbReference type="InterPro" id="IPR037066">
    <property type="entry name" value="Plug_dom_sf"/>
</dbReference>
<keyword evidence="2 8" id="KW-0813">Transport</keyword>
<dbReference type="AlphaFoldDB" id="A0A1I0RDI4"/>
<organism evidence="12 13">
    <name type="scientific">Chitinophaga arvensicola</name>
    <dbReference type="NCBI Taxonomy" id="29529"/>
    <lineage>
        <taxon>Bacteria</taxon>
        <taxon>Pseudomonadati</taxon>
        <taxon>Bacteroidota</taxon>
        <taxon>Chitinophagia</taxon>
        <taxon>Chitinophagales</taxon>
        <taxon>Chitinophagaceae</taxon>
        <taxon>Chitinophaga</taxon>
    </lineage>
</organism>
<reference evidence="13" key="1">
    <citation type="submission" date="2016-10" db="EMBL/GenBank/DDBJ databases">
        <authorList>
            <person name="Varghese N."/>
            <person name="Submissions S."/>
        </authorList>
    </citation>
    <scope>NUCLEOTIDE SEQUENCE [LARGE SCALE GENOMIC DNA]</scope>
    <source>
        <strain evidence="13">DSM 3695</strain>
    </source>
</reference>
<dbReference type="EMBL" id="FOJG01000001">
    <property type="protein sequence ID" value="SEW38897.1"/>
    <property type="molecule type" value="Genomic_DNA"/>
</dbReference>
<evidence type="ECO:0000256" key="7">
    <source>
        <dbReference type="ARBA" id="ARBA00023237"/>
    </source>
</evidence>
<dbReference type="NCBIfam" id="TIGR04057">
    <property type="entry name" value="SusC_RagA_signa"/>
    <property type="match status" value="1"/>
</dbReference>
<dbReference type="Pfam" id="PF13715">
    <property type="entry name" value="CarbopepD_reg_2"/>
    <property type="match status" value="1"/>
</dbReference>
<dbReference type="Gene3D" id="2.170.130.10">
    <property type="entry name" value="TonB-dependent receptor, plug domain"/>
    <property type="match status" value="1"/>
</dbReference>
<evidence type="ECO:0000256" key="3">
    <source>
        <dbReference type="ARBA" id="ARBA00022452"/>
    </source>
</evidence>
<feature type="domain" description="TonB-dependent receptor plug" evidence="11">
    <location>
        <begin position="228"/>
        <end position="349"/>
    </location>
</feature>